<protein>
    <submittedName>
        <fullName evidence="2">Uncharacterized protein</fullName>
    </submittedName>
</protein>
<evidence type="ECO:0000256" key="1">
    <source>
        <dbReference type="SAM" id="MobiDB-lite"/>
    </source>
</evidence>
<gene>
    <name evidence="2" type="ORF">TSPGSL018_8783</name>
</gene>
<organism evidence="2">
    <name type="scientific">Tetraselmis sp. GSL018</name>
    <dbReference type="NCBI Taxonomy" id="582737"/>
    <lineage>
        <taxon>Eukaryota</taxon>
        <taxon>Viridiplantae</taxon>
        <taxon>Chlorophyta</taxon>
        <taxon>core chlorophytes</taxon>
        <taxon>Chlorodendrophyceae</taxon>
        <taxon>Chlorodendrales</taxon>
        <taxon>Chlorodendraceae</taxon>
        <taxon>Tetraselmis</taxon>
    </lineage>
</organism>
<feature type="region of interest" description="Disordered" evidence="1">
    <location>
        <begin position="50"/>
        <end position="75"/>
    </location>
</feature>
<sequence>MVGAEDTTSGLGNSSGTTKLFTHLEGILKQLEEASGEKDNEARNLLDTLRTQLDGVDGSETSEPSLSETSEGQLETQIDSLEQQLSDVETKVKALPEEAREMLGLSTSLWMAGGSSAGSEAPAK</sequence>
<evidence type="ECO:0000313" key="2">
    <source>
        <dbReference type="EMBL" id="JAC81062.1"/>
    </source>
</evidence>
<name>A0A061S7C0_9CHLO</name>
<feature type="compositionally biased region" description="Low complexity" evidence="1">
    <location>
        <begin position="59"/>
        <end position="71"/>
    </location>
</feature>
<proteinExistence type="predicted"/>
<dbReference type="AlphaFoldDB" id="A0A061S7C0"/>
<reference evidence="2" key="1">
    <citation type="submission" date="2014-05" db="EMBL/GenBank/DDBJ databases">
        <title>The transcriptome of the halophilic microalga Tetraselmis sp. GSL018 isolated from the Great Salt Lake, Utah.</title>
        <authorList>
            <person name="Jinkerson R.E."/>
            <person name="D'Adamo S."/>
            <person name="Posewitz M.C."/>
        </authorList>
    </citation>
    <scope>NUCLEOTIDE SEQUENCE</scope>
    <source>
        <strain evidence="2">GSL018</strain>
    </source>
</reference>
<accession>A0A061S7C0</accession>
<dbReference type="EMBL" id="GBEZ01004129">
    <property type="protein sequence ID" value="JAC81062.1"/>
    <property type="molecule type" value="Transcribed_RNA"/>
</dbReference>